<accession>A0A060NW81</accession>
<proteinExistence type="predicted"/>
<evidence type="ECO:0000256" key="1">
    <source>
        <dbReference type="SAM" id="Phobius"/>
    </source>
</evidence>
<dbReference type="KEGG" id="cbab:SMCB_0941"/>
<dbReference type="Gene3D" id="2.40.50.140">
    <property type="entry name" value="Nucleic acid-binding proteins"/>
    <property type="match status" value="1"/>
</dbReference>
<keyword evidence="4" id="KW-1185">Reference proteome</keyword>
<feature type="transmembrane region" description="Helical" evidence="1">
    <location>
        <begin position="46"/>
        <end position="64"/>
    </location>
</feature>
<keyword evidence="1" id="KW-0472">Membrane</keyword>
<protein>
    <recommendedName>
        <fullName evidence="2">NfeD-like C-terminal domain-containing protein</fullName>
    </recommendedName>
</protein>
<feature type="domain" description="NfeD-like C-terminal" evidence="2">
    <location>
        <begin position="85"/>
        <end position="139"/>
    </location>
</feature>
<dbReference type="HOGENOM" id="CLU_116732_0_0_4"/>
<keyword evidence="1" id="KW-0812">Transmembrane</keyword>
<evidence type="ECO:0000259" key="2">
    <source>
        <dbReference type="Pfam" id="PF01957"/>
    </source>
</evidence>
<dbReference type="STRING" id="1458426.SMCB_0941"/>
<dbReference type="InterPro" id="IPR012340">
    <property type="entry name" value="NA-bd_OB-fold"/>
</dbReference>
<dbReference type="RefSeq" id="WP_045535421.1">
    <property type="nucleotide sequence ID" value="NZ_AP014569.1"/>
</dbReference>
<dbReference type="OrthoDB" id="5654021at2"/>
<evidence type="ECO:0000313" key="3">
    <source>
        <dbReference type="EMBL" id="BAO83169.1"/>
    </source>
</evidence>
<keyword evidence="1" id="KW-1133">Transmembrane helix</keyword>
<dbReference type="AlphaFoldDB" id="A0A060NW81"/>
<name>A0A060NW81_9BURK</name>
<dbReference type="EMBL" id="AP014569">
    <property type="protein sequence ID" value="BAO83169.1"/>
    <property type="molecule type" value="Genomic_DNA"/>
</dbReference>
<feature type="transmembrane region" description="Helical" evidence="1">
    <location>
        <begin position="7"/>
        <end position="40"/>
    </location>
</feature>
<sequence length="158" mass="16950">MTDWMVWWLLAGLAIVLELLTGTFFLLMLAVGLVVGALAAHAGLGLTGQLLTAAIVGGGAVALWQRWRARHPIQATAERNPDINLDIGQTLVVERWPADGWAQVRYRGANWSVQLQPGTSPGVHTRYRIVQVHGNTLIVQALDPEPPSAAADPGAPSH</sequence>
<dbReference type="Proteomes" id="UP000066014">
    <property type="component" value="Chromosome"/>
</dbReference>
<gene>
    <name evidence="3" type="ORF">SMCB_0941</name>
</gene>
<dbReference type="InterPro" id="IPR002810">
    <property type="entry name" value="NfeD-like_C"/>
</dbReference>
<evidence type="ECO:0000313" key="4">
    <source>
        <dbReference type="Proteomes" id="UP000066014"/>
    </source>
</evidence>
<organism evidence="3 4">
    <name type="scientific">Serpentinimonas maccroryi</name>
    <dbReference type="NCBI Taxonomy" id="1458426"/>
    <lineage>
        <taxon>Bacteria</taxon>
        <taxon>Pseudomonadati</taxon>
        <taxon>Pseudomonadota</taxon>
        <taxon>Betaproteobacteria</taxon>
        <taxon>Burkholderiales</taxon>
        <taxon>Comamonadaceae</taxon>
        <taxon>Serpentinimonas</taxon>
    </lineage>
</organism>
<reference evidence="3 4" key="1">
    <citation type="journal article" date="2014" name="Nat. Commun.">
        <title>Physiological and genomic features of highly alkaliphilic hydrogen-utilizing Betaproteobacteria from a continental serpentinizing site.</title>
        <authorList>
            <person name="Suzuki S."/>
            <person name="Kuenen J.G."/>
            <person name="Schipper K."/>
            <person name="van der Velde S."/>
            <person name="Ishii S."/>
            <person name="Wu A."/>
            <person name="Sorokin D.Y."/>
            <person name="Tenney A."/>
            <person name="Meng X.Y."/>
            <person name="Morrill P.L."/>
            <person name="Kamagata Y."/>
            <person name="Muyzer G."/>
            <person name="Nealson K.H."/>
        </authorList>
    </citation>
    <scope>NUCLEOTIDE SEQUENCE [LARGE SCALE GENOMIC DNA]</scope>
    <source>
        <strain evidence="3 4">B1</strain>
    </source>
</reference>
<dbReference type="Pfam" id="PF01957">
    <property type="entry name" value="NfeD"/>
    <property type="match status" value="1"/>
</dbReference>